<dbReference type="EMBL" id="JAWDGP010002895">
    <property type="protein sequence ID" value="KAK3778788.1"/>
    <property type="molecule type" value="Genomic_DNA"/>
</dbReference>
<name>A0AAE1A0P2_9GAST</name>
<evidence type="ECO:0000313" key="3">
    <source>
        <dbReference type="Proteomes" id="UP001283361"/>
    </source>
</evidence>
<reference evidence="2" key="1">
    <citation type="journal article" date="2023" name="G3 (Bethesda)">
        <title>A reference genome for the long-term kleptoplast-retaining sea slug Elysia crispata morphotype clarki.</title>
        <authorList>
            <person name="Eastman K.E."/>
            <person name="Pendleton A.L."/>
            <person name="Shaikh M.A."/>
            <person name="Suttiyut T."/>
            <person name="Ogas R."/>
            <person name="Tomko P."/>
            <person name="Gavelis G."/>
            <person name="Widhalm J.R."/>
            <person name="Wisecaver J.H."/>
        </authorList>
    </citation>
    <scope>NUCLEOTIDE SEQUENCE</scope>
    <source>
        <strain evidence="2">ECLA1</strain>
    </source>
</reference>
<sequence>MNPRRDGKEIPQNNILRGFSGIDFERAAKNGSTQGVTIPQAISSVAVGVRATAATTNGQWLLSDFIEFSVDFCKFDAQSSDLIYYFKLVAFCDNWRDCSRRGARDLGQIRRGADSMRYADGYYEIKDEMKREGRCKFRNPKEKEVFCAIWWCGGMKEGLDWNGNGSRFDSCCVELEPEADAPYLTHSLAMENAKRFRTERIRVSADRGTNGNGSMRTKPQHYASC</sequence>
<dbReference type="AlphaFoldDB" id="A0AAE1A0P2"/>
<keyword evidence="3" id="KW-1185">Reference proteome</keyword>
<accession>A0AAE1A0P2</accession>
<comment type="caution">
    <text evidence="2">The sequence shown here is derived from an EMBL/GenBank/DDBJ whole genome shotgun (WGS) entry which is preliminary data.</text>
</comment>
<evidence type="ECO:0000256" key="1">
    <source>
        <dbReference type="SAM" id="MobiDB-lite"/>
    </source>
</evidence>
<feature type="compositionally biased region" description="Polar residues" evidence="1">
    <location>
        <begin position="207"/>
        <end position="217"/>
    </location>
</feature>
<gene>
    <name evidence="2" type="ORF">RRG08_013057</name>
</gene>
<organism evidence="2 3">
    <name type="scientific">Elysia crispata</name>
    <name type="common">lettuce slug</name>
    <dbReference type="NCBI Taxonomy" id="231223"/>
    <lineage>
        <taxon>Eukaryota</taxon>
        <taxon>Metazoa</taxon>
        <taxon>Spiralia</taxon>
        <taxon>Lophotrochozoa</taxon>
        <taxon>Mollusca</taxon>
        <taxon>Gastropoda</taxon>
        <taxon>Heterobranchia</taxon>
        <taxon>Euthyneura</taxon>
        <taxon>Panpulmonata</taxon>
        <taxon>Sacoglossa</taxon>
        <taxon>Placobranchoidea</taxon>
        <taxon>Plakobranchidae</taxon>
        <taxon>Elysia</taxon>
    </lineage>
</organism>
<feature type="region of interest" description="Disordered" evidence="1">
    <location>
        <begin position="206"/>
        <end position="225"/>
    </location>
</feature>
<proteinExistence type="predicted"/>
<dbReference type="Proteomes" id="UP001283361">
    <property type="component" value="Unassembled WGS sequence"/>
</dbReference>
<protein>
    <submittedName>
        <fullName evidence="2">Uncharacterized protein</fullName>
    </submittedName>
</protein>
<evidence type="ECO:0000313" key="2">
    <source>
        <dbReference type="EMBL" id="KAK3778788.1"/>
    </source>
</evidence>